<dbReference type="Proteomes" id="UP001215598">
    <property type="component" value="Unassembled WGS sequence"/>
</dbReference>
<name>A0AAD7NTJ6_9AGAR</name>
<gene>
    <name evidence="1" type="ORF">B0H16DRAFT_1713785</name>
</gene>
<reference evidence="1" key="1">
    <citation type="submission" date="2023-03" db="EMBL/GenBank/DDBJ databases">
        <title>Massive genome expansion in bonnet fungi (Mycena s.s.) driven by repeated elements and novel gene families across ecological guilds.</title>
        <authorList>
            <consortium name="Lawrence Berkeley National Laboratory"/>
            <person name="Harder C.B."/>
            <person name="Miyauchi S."/>
            <person name="Viragh M."/>
            <person name="Kuo A."/>
            <person name="Thoen E."/>
            <person name="Andreopoulos B."/>
            <person name="Lu D."/>
            <person name="Skrede I."/>
            <person name="Drula E."/>
            <person name="Henrissat B."/>
            <person name="Morin E."/>
            <person name="Kohler A."/>
            <person name="Barry K."/>
            <person name="LaButti K."/>
            <person name="Morin E."/>
            <person name="Salamov A."/>
            <person name="Lipzen A."/>
            <person name="Mereny Z."/>
            <person name="Hegedus B."/>
            <person name="Baldrian P."/>
            <person name="Stursova M."/>
            <person name="Weitz H."/>
            <person name="Taylor A."/>
            <person name="Grigoriev I.V."/>
            <person name="Nagy L.G."/>
            <person name="Martin F."/>
            <person name="Kauserud H."/>
        </authorList>
    </citation>
    <scope>NUCLEOTIDE SEQUENCE</scope>
    <source>
        <strain evidence="1">CBHHK182m</strain>
    </source>
</reference>
<organism evidence="1 2">
    <name type="scientific">Mycena metata</name>
    <dbReference type="NCBI Taxonomy" id="1033252"/>
    <lineage>
        <taxon>Eukaryota</taxon>
        <taxon>Fungi</taxon>
        <taxon>Dikarya</taxon>
        <taxon>Basidiomycota</taxon>
        <taxon>Agaricomycotina</taxon>
        <taxon>Agaricomycetes</taxon>
        <taxon>Agaricomycetidae</taxon>
        <taxon>Agaricales</taxon>
        <taxon>Marasmiineae</taxon>
        <taxon>Mycenaceae</taxon>
        <taxon>Mycena</taxon>
    </lineage>
</organism>
<dbReference type="AlphaFoldDB" id="A0AAD7NTJ6"/>
<keyword evidence="2" id="KW-1185">Reference proteome</keyword>
<accession>A0AAD7NTJ6</accession>
<evidence type="ECO:0000313" key="1">
    <source>
        <dbReference type="EMBL" id="KAJ7773941.1"/>
    </source>
</evidence>
<evidence type="ECO:0000313" key="2">
    <source>
        <dbReference type="Proteomes" id="UP001215598"/>
    </source>
</evidence>
<sequence length="113" mass="12425">MTAADLFWAIAAHGSTVTASEYLLDKCLIAFSETLRNARVEWATADEELHEESDMYSLRASDADSGLSTPVHRGRRVRTGAWQDQPQTFIPGASPLGLVLPSELDAPYLTIQF</sequence>
<proteinExistence type="predicted"/>
<comment type="caution">
    <text evidence="1">The sequence shown here is derived from an EMBL/GenBank/DDBJ whole genome shotgun (WGS) entry which is preliminary data.</text>
</comment>
<dbReference type="EMBL" id="JARKIB010000012">
    <property type="protein sequence ID" value="KAJ7773941.1"/>
    <property type="molecule type" value="Genomic_DNA"/>
</dbReference>
<protein>
    <submittedName>
        <fullName evidence="1">Uncharacterized protein</fullName>
    </submittedName>
</protein>